<dbReference type="AlphaFoldDB" id="A0A2T7T590"/>
<accession>A0A2T7T590</accession>
<sequence>MICPFCETSLLYKERPNRNCSRCKRRFALEPKTNSLRMSDVRVRRLLEKRTDGGRLKISVNQLGAAALPRTAPGKSQSPVAEALGCLWVPLLVGIVMIIVGLSAAEMGAFAIFGGILVLIFILGVSAALIGGRKERTTDPLSGFRSLMRHDWTDVYGSLPPGVVEDFPYRAVHVPEGARIALLCPDRAIAAFLVANGIPERYGVVVTTEIERLPEGMPVVVLHDASAPGCRQVIRTRAELPGRTVIDAGLPPRAVMGTPGAPARRGDKPARDLIQWLGESGTLTKAELDWLARGWTVSLVAVRPARLLAAVTKTVERVAATTRTDPERREAEAIGFLTWPGEAGR</sequence>
<dbReference type="RefSeq" id="WP_030355741.1">
    <property type="nucleotide sequence ID" value="NZ_AZSP01000231.1"/>
</dbReference>
<keyword evidence="1" id="KW-1133">Transmembrane helix</keyword>
<evidence type="ECO:0000256" key="1">
    <source>
        <dbReference type="SAM" id="Phobius"/>
    </source>
</evidence>
<evidence type="ECO:0000313" key="2">
    <source>
        <dbReference type="EMBL" id="PVE10241.1"/>
    </source>
</evidence>
<dbReference type="EMBL" id="AZSP01000231">
    <property type="protein sequence ID" value="PVE10241.1"/>
    <property type="molecule type" value="Genomic_DNA"/>
</dbReference>
<organism evidence="2 3">
    <name type="scientific">Streptomyces scopuliridis RB72</name>
    <dbReference type="NCBI Taxonomy" id="1440053"/>
    <lineage>
        <taxon>Bacteria</taxon>
        <taxon>Bacillati</taxon>
        <taxon>Actinomycetota</taxon>
        <taxon>Actinomycetes</taxon>
        <taxon>Kitasatosporales</taxon>
        <taxon>Streptomycetaceae</taxon>
        <taxon>Streptomyces</taxon>
    </lineage>
</organism>
<dbReference type="OrthoDB" id="4524486at2"/>
<dbReference type="Proteomes" id="UP000245992">
    <property type="component" value="Unassembled WGS sequence"/>
</dbReference>
<gene>
    <name evidence="2" type="ORF">Y717_03980</name>
</gene>
<keyword evidence="1" id="KW-0812">Transmembrane</keyword>
<protein>
    <submittedName>
        <fullName evidence="2">Uncharacterized protein</fullName>
    </submittedName>
</protein>
<reference evidence="2 3" key="1">
    <citation type="submission" date="2013-12" db="EMBL/GenBank/DDBJ databases">
        <title>Annotated genome of Streptomyces scopuliridis.</title>
        <authorList>
            <person name="Olson J.B."/>
        </authorList>
    </citation>
    <scope>NUCLEOTIDE SEQUENCE [LARGE SCALE GENOMIC DNA]</scope>
    <source>
        <strain evidence="2 3">RB72</strain>
    </source>
</reference>
<comment type="caution">
    <text evidence="2">The sequence shown here is derived from an EMBL/GenBank/DDBJ whole genome shotgun (WGS) entry which is preliminary data.</text>
</comment>
<dbReference type="STRING" id="1440053.GCA_000718095_06844"/>
<keyword evidence="3" id="KW-1185">Reference proteome</keyword>
<name>A0A2T7T590_9ACTN</name>
<feature type="transmembrane region" description="Helical" evidence="1">
    <location>
        <begin position="108"/>
        <end position="130"/>
    </location>
</feature>
<feature type="transmembrane region" description="Helical" evidence="1">
    <location>
        <begin position="80"/>
        <end position="102"/>
    </location>
</feature>
<keyword evidence="1" id="KW-0472">Membrane</keyword>
<evidence type="ECO:0000313" key="3">
    <source>
        <dbReference type="Proteomes" id="UP000245992"/>
    </source>
</evidence>
<proteinExistence type="predicted"/>